<dbReference type="OrthoDB" id="9800801at2"/>
<dbReference type="Gene3D" id="3.40.50.150">
    <property type="entry name" value="Vaccinia Virus protein VP39"/>
    <property type="match status" value="1"/>
</dbReference>
<evidence type="ECO:0000313" key="9">
    <source>
        <dbReference type="Proteomes" id="UP000294498"/>
    </source>
</evidence>
<evidence type="ECO:0000259" key="7">
    <source>
        <dbReference type="Pfam" id="PF01555"/>
    </source>
</evidence>
<reference evidence="8 9" key="1">
    <citation type="submission" date="2019-03" db="EMBL/GenBank/DDBJ databases">
        <title>Genomic Encyclopedia of Type Strains, Phase IV (KMG-IV): sequencing the most valuable type-strain genomes for metagenomic binning, comparative biology and taxonomic classification.</title>
        <authorList>
            <person name="Goeker M."/>
        </authorList>
    </citation>
    <scope>NUCLEOTIDE SEQUENCE [LARGE SCALE GENOMIC DNA]</scope>
    <source>
        <strain evidence="8 9">DSM 100059</strain>
    </source>
</reference>
<keyword evidence="4 8" id="KW-0808">Transferase</keyword>
<dbReference type="Pfam" id="PF01555">
    <property type="entry name" value="N6_N4_Mtase"/>
    <property type="match status" value="1"/>
</dbReference>
<keyword evidence="9" id="KW-1185">Reference proteome</keyword>
<feature type="domain" description="DNA methylase N-4/N-6" evidence="7">
    <location>
        <begin position="66"/>
        <end position="399"/>
    </location>
</feature>
<organism evidence="8 9">
    <name type="scientific">Dinghuibacter silviterrae</name>
    <dbReference type="NCBI Taxonomy" id="1539049"/>
    <lineage>
        <taxon>Bacteria</taxon>
        <taxon>Pseudomonadati</taxon>
        <taxon>Bacteroidota</taxon>
        <taxon>Chitinophagia</taxon>
        <taxon>Chitinophagales</taxon>
        <taxon>Chitinophagaceae</taxon>
        <taxon>Dinghuibacter</taxon>
    </lineage>
</organism>
<keyword evidence="5" id="KW-0949">S-adenosyl-L-methionine</keyword>
<evidence type="ECO:0000256" key="6">
    <source>
        <dbReference type="ARBA" id="ARBA00047942"/>
    </source>
</evidence>
<dbReference type="PROSITE" id="PS00092">
    <property type="entry name" value="N6_MTASE"/>
    <property type="match status" value="1"/>
</dbReference>
<sequence>MPTLNWIGKDKVINHHMDVPYKVLEHSYGFDNGLQSETETKSGNKIIHGDNLEALKSLLPEYEGRIKCIYIDPPYNTGTENWVYNDNVNDPRLKKWLKKVVGTEGEDLSRHDKWCCMMYPRLVLLHKLLADDGAIFVSIDDNEQATLKLLMDEIWGTGNFIGKVSWFKKRKGSYLSKEFVSLTEYIYAYRKKKKLLLFGGKPNSEESQPLVKRTNATGELKFPAGAVKTKLKEGEYRAGKYGSGTSAVHLKTDITVAEGVITNEFIIEAPFIWSQSFLDNELQNETQLVINTLNLQPRAFRNSDDKHKGFPSFLDGREFSATTDDAYETLRELFGTDRIFDYSKPYQLVSYLINSITYFDNEAIVLDSFAGSGTTGHAVLDLNKKDEGKRKFILVQVDETDKNGAFNNIAETTTAERVRRVIKGGITGGFDFYELGEPLFNEDGGFNESVGVEKIRNYIFYTETQKALESGASEDNHYFLDKINETAYYFHYETGGVTTLNHQFLSTIKTRAEQYVIYADKCLLTKDFMTRNNIVFKKIPRDITRF</sequence>
<dbReference type="InterPro" id="IPR002052">
    <property type="entry name" value="DNA_methylase_N6_adenine_CS"/>
</dbReference>
<comment type="caution">
    <text evidence="8">The sequence shown here is derived from an EMBL/GenBank/DDBJ whole genome shotgun (WGS) entry which is preliminary data.</text>
</comment>
<dbReference type="GO" id="GO:0008170">
    <property type="term" value="F:N-methyltransferase activity"/>
    <property type="evidence" value="ECO:0007669"/>
    <property type="project" value="InterPro"/>
</dbReference>
<protein>
    <recommendedName>
        <fullName evidence="2">site-specific DNA-methyltransferase (adenine-specific)</fullName>
        <ecNumber evidence="2">2.1.1.72</ecNumber>
    </recommendedName>
</protein>
<evidence type="ECO:0000313" key="8">
    <source>
        <dbReference type="EMBL" id="TDW96573.1"/>
    </source>
</evidence>
<dbReference type="InterPro" id="IPR002941">
    <property type="entry name" value="DNA_methylase_N4/N6"/>
</dbReference>
<evidence type="ECO:0000256" key="1">
    <source>
        <dbReference type="ARBA" id="ARBA00006594"/>
    </source>
</evidence>
<dbReference type="GO" id="GO:0003677">
    <property type="term" value="F:DNA binding"/>
    <property type="evidence" value="ECO:0007669"/>
    <property type="project" value="InterPro"/>
</dbReference>
<dbReference type="InterPro" id="IPR029063">
    <property type="entry name" value="SAM-dependent_MTases_sf"/>
</dbReference>
<accession>A0A4R8DG30</accession>
<dbReference type="AlphaFoldDB" id="A0A4R8DG30"/>
<dbReference type="SUPFAM" id="SSF53335">
    <property type="entry name" value="S-adenosyl-L-methionine-dependent methyltransferases"/>
    <property type="match status" value="1"/>
</dbReference>
<name>A0A4R8DG30_9BACT</name>
<dbReference type="Proteomes" id="UP000294498">
    <property type="component" value="Unassembled WGS sequence"/>
</dbReference>
<dbReference type="EMBL" id="SODV01000002">
    <property type="protein sequence ID" value="TDW96573.1"/>
    <property type="molecule type" value="Genomic_DNA"/>
</dbReference>
<keyword evidence="3 8" id="KW-0489">Methyltransferase</keyword>
<dbReference type="PRINTS" id="PR00506">
    <property type="entry name" value="D21N6MTFRASE"/>
</dbReference>
<dbReference type="PIRSF" id="PIRSF015855">
    <property type="entry name" value="TypeIII_Mtase_mKpnI"/>
    <property type="match status" value="1"/>
</dbReference>
<dbReference type="RefSeq" id="WP_133997240.1">
    <property type="nucleotide sequence ID" value="NZ_SODV01000002.1"/>
</dbReference>
<dbReference type="GO" id="GO:0009007">
    <property type="term" value="F:site-specific DNA-methyltransferase (adenine-specific) activity"/>
    <property type="evidence" value="ECO:0007669"/>
    <property type="project" value="UniProtKB-EC"/>
</dbReference>
<comment type="catalytic activity">
    <reaction evidence="6">
        <text>a 2'-deoxyadenosine in DNA + S-adenosyl-L-methionine = an N(6)-methyl-2'-deoxyadenosine in DNA + S-adenosyl-L-homocysteine + H(+)</text>
        <dbReference type="Rhea" id="RHEA:15197"/>
        <dbReference type="Rhea" id="RHEA-COMP:12418"/>
        <dbReference type="Rhea" id="RHEA-COMP:12419"/>
        <dbReference type="ChEBI" id="CHEBI:15378"/>
        <dbReference type="ChEBI" id="CHEBI:57856"/>
        <dbReference type="ChEBI" id="CHEBI:59789"/>
        <dbReference type="ChEBI" id="CHEBI:90615"/>
        <dbReference type="ChEBI" id="CHEBI:90616"/>
        <dbReference type="EC" id="2.1.1.72"/>
    </reaction>
</comment>
<dbReference type="GO" id="GO:0032259">
    <property type="term" value="P:methylation"/>
    <property type="evidence" value="ECO:0007669"/>
    <property type="project" value="UniProtKB-KW"/>
</dbReference>
<evidence type="ECO:0000256" key="4">
    <source>
        <dbReference type="ARBA" id="ARBA00022679"/>
    </source>
</evidence>
<dbReference type="EC" id="2.1.1.72" evidence="2"/>
<dbReference type="InterPro" id="IPR002295">
    <property type="entry name" value="N4/N6-MTase_EcoPI_Mod-like"/>
</dbReference>
<proteinExistence type="inferred from homology"/>
<evidence type="ECO:0000256" key="2">
    <source>
        <dbReference type="ARBA" id="ARBA00011900"/>
    </source>
</evidence>
<comment type="similarity">
    <text evidence="1">Belongs to the N(4)/N(6)-methyltransferase family.</text>
</comment>
<evidence type="ECO:0000256" key="3">
    <source>
        <dbReference type="ARBA" id="ARBA00022603"/>
    </source>
</evidence>
<evidence type="ECO:0000256" key="5">
    <source>
        <dbReference type="ARBA" id="ARBA00022691"/>
    </source>
</evidence>
<gene>
    <name evidence="8" type="ORF">EDB95_4405</name>
</gene>